<evidence type="ECO:0000313" key="6">
    <source>
        <dbReference type="EMBL" id="KAB2826456.1"/>
    </source>
</evidence>
<dbReference type="PANTHER" id="PTHR34501">
    <property type="entry name" value="PROTEIN YDDL-RELATED"/>
    <property type="match status" value="1"/>
</dbReference>
<evidence type="ECO:0000313" key="7">
    <source>
        <dbReference type="Proteomes" id="UP000434870"/>
    </source>
</evidence>
<sequence length="328" mass="35036">MKKTLVALSVLAASTGSVQAFEIYNQDGVTVNMGGDIEVVYLSAKSDDDRVEDGDSTDLHQEIQDADIKFDVRYAVNDSLQFGGFFELQDTGTNTGDAYVALYSDSVGSIKVGRTCTALDDAGIGSDYQFGITTWFSGSDMFCGDEVIRWDLDKENFYATVALAQDKNNSSPNGVGTDETYFDARVGYRVASFDFTLLGGSGDNQHKHNHTLLGAEARFNGVENLGLAAAFYSTDNDVVKADTVALSATYQLDLIALATGVSFDSNDEKGSDNVTSWYVNAGYPIAPNTTAYVEVGADDGKTETKMSDGVTSVEDHGTGFAIGVKASF</sequence>
<dbReference type="Gene3D" id="2.40.160.10">
    <property type="entry name" value="Porin"/>
    <property type="match status" value="1"/>
</dbReference>
<proteinExistence type="predicted"/>
<dbReference type="InterPro" id="IPR033900">
    <property type="entry name" value="Gram_neg_porin_domain"/>
</dbReference>
<evidence type="ECO:0000256" key="4">
    <source>
        <dbReference type="SAM" id="SignalP"/>
    </source>
</evidence>
<gene>
    <name evidence="6" type="ORF">F8B77_00935</name>
</gene>
<organism evidence="6 7">
    <name type="scientific">Aliivibrio finisterrensis</name>
    <dbReference type="NCBI Taxonomy" id="511998"/>
    <lineage>
        <taxon>Bacteria</taxon>
        <taxon>Pseudomonadati</taxon>
        <taxon>Pseudomonadota</taxon>
        <taxon>Gammaproteobacteria</taxon>
        <taxon>Vibrionales</taxon>
        <taxon>Vibrionaceae</taxon>
        <taxon>Aliivibrio</taxon>
    </lineage>
</organism>
<dbReference type="InterPro" id="IPR050298">
    <property type="entry name" value="Gram-neg_bact_OMP"/>
</dbReference>
<feature type="chain" id="PRO_5026901851" evidence="4">
    <location>
        <begin position="21"/>
        <end position="328"/>
    </location>
</feature>
<feature type="signal peptide" evidence="4">
    <location>
        <begin position="1"/>
        <end position="20"/>
    </location>
</feature>
<feature type="domain" description="Porin" evidence="5">
    <location>
        <begin position="7"/>
        <end position="301"/>
    </location>
</feature>
<keyword evidence="3" id="KW-0472">Membrane</keyword>
<dbReference type="AlphaFoldDB" id="A0A6N6RXE8"/>
<evidence type="ECO:0000256" key="3">
    <source>
        <dbReference type="ARBA" id="ARBA00023136"/>
    </source>
</evidence>
<evidence type="ECO:0000256" key="2">
    <source>
        <dbReference type="ARBA" id="ARBA00022729"/>
    </source>
</evidence>
<dbReference type="Pfam" id="PF13609">
    <property type="entry name" value="Porin_4"/>
    <property type="match status" value="1"/>
</dbReference>
<dbReference type="InterPro" id="IPR023614">
    <property type="entry name" value="Porin_dom_sf"/>
</dbReference>
<comment type="caution">
    <text evidence="6">The sequence shown here is derived from an EMBL/GenBank/DDBJ whole genome shotgun (WGS) entry which is preliminary data.</text>
</comment>
<comment type="subcellular location">
    <subcellularLocation>
        <location evidence="1">Cell outer membrane</location>
        <topology evidence="1">Multi-pass membrane protein</topology>
    </subcellularLocation>
</comment>
<reference evidence="6 7" key="1">
    <citation type="submission" date="2019-09" db="EMBL/GenBank/DDBJ databases">
        <title>Genome of Aliivibrio finisterrensis LMG 23869 (type strain).</title>
        <authorList>
            <person name="Bowman J.P."/>
        </authorList>
    </citation>
    <scope>NUCLEOTIDE SEQUENCE [LARGE SCALE GENOMIC DNA]</scope>
    <source>
        <strain evidence="6 7">LMG 23869</strain>
    </source>
</reference>
<dbReference type="EMBL" id="WBVP01000001">
    <property type="protein sequence ID" value="KAB2826456.1"/>
    <property type="molecule type" value="Genomic_DNA"/>
</dbReference>
<dbReference type="Proteomes" id="UP000434870">
    <property type="component" value="Unassembled WGS sequence"/>
</dbReference>
<dbReference type="RefSeq" id="WP_151652921.1">
    <property type="nucleotide sequence ID" value="NZ_WBVP01000001.1"/>
</dbReference>
<dbReference type="SUPFAM" id="SSF56935">
    <property type="entry name" value="Porins"/>
    <property type="match status" value="1"/>
</dbReference>
<dbReference type="PANTHER" id="PTHR34501:SF2">
    <property type="entry name" value="OUTER MEMBRANE PORIN F-RELATED"/>
    <property type="match status" value="1"/>
</dbReference>
<keyword evidence="2 4" id="KW-0732">Signal</keyword>
<evidence type="ECO:0000259" key="5">
    <source>
        <dbReference type="Pfam" id="PF13609"/>
    </source>
</evidence>
<evidence type="ECO:0000256" key="1">
    <source>
        <dbReference type="ARBA" id="ARBA00004571"/>
    </source>
</evidence>
<dbReference type="GO" id="GO:0015288">
    <property type="term" value="F:porin activity"/>
    <property type="evidence" value="ECO:0007669"/>
    <property type="project" value="InterPro"/>
</dbReference>
<name>A0A6N6RXE8_9GAMM</name>
<protein>
    <submittedName>
        <fullName evidence="6">Porin</fullName>
    </submittedName>
</protein>
<dbReference type="GO" id="GO:0009279">
    <property type="term" value="C:cell outer membrane"/>
    <property type="evidence" value="ECO:0007669"/>
    <property type="project" value="UniProtKB-SubCell"/>
</dbReference>
<accession>A0A6N6RXE8</accession>